<evidence type="ECO:0000313" key="18">
    <source>
        <dbReference type="EMBL" id="SFE13256.1"/>
    </source>
</evidence>
<evidence type="ECO:0000256" key="12">
    <source>
        <dbReference type="ARBA" id="ARBA00033354"/>
    </source>
</evidence>
<dbReference type="AlphaFoldDB" id="A0A1I1Y130"/>
<accession>A0A1I1Y130</accession>
<dbReference type="PANTHER" id="PTHR12213:SF0">
    <property type="entry name" value="CORRINOID ADENOSYLTRANSFERASE MMAB"/>
    <property type="match status" value="1"/>
</dbReference>
<comment type="subcellular location">
    <subcellularLocation>
        <location evidence="1">Cytoplasm</location>
    </subcellularLocation>
</comment>
<keyword evidence="6" id="KW-0963">Cytoplasm</keyword>
<dbReference type="InterPro" id="IPR029499">
    <property type="entry name" value="PduO-typ"/>
</dbReference>
<dbReference type="EMBL" id="FONA01000007">
    <property type="protein sequence ID" value="SFE13256.1"/>
    <property type="molecule type" value="Genomic_DNA"/>
</dbReference>
<evidence type="ECO:0000256" key="13">
    <source>
        <dbReference type="ARBA" id="ARBA00048555"/>
    </source>
</evidence>
<evidence type="ECO:0000256" key="14">
    <source>
        <dbReference type="ARBA" id="ARBA00048692"/>
    </source>
</evidence>
<keyword evidence="9 15" id="KW-0067">ATP-binding</keyword>
<dbReference type="RefSeq" id="WP_010526245.1">
    <property type="nucleotide sequence ID" value="NZ_AFSL01000006.1"/>
</dbReference>
<evidence type="ECO:0000256" key="1">
    <source>
        <dbReference type="ARBA" id="ARBA00004496"/>
    </source>
</evidence>
<comment type="pathway">
    <text evidence="2 15">Cofactor biosynthesis; adenosylcobalamin biosynthesis; adenosylcobalamin from cob(II)yrinate a,c-diamide: step 2/7.</text>
</comment>
<evidence type="ECO:0000259" key="17">
    <source>
        <dbReference type="Pfam" id="PF01923"/>
    </source>
</evidence>
<evidence type="ECO:0000313" key="19">
    <source>
        <dbReference type="Proteomes" id="UP000181976"/>
    </source>
</evidence>
<keyword evidence="7 15" id="KW-0808">Transferase</keyword>
<dbReference type="OrthoDB" id="9778896at2"/>
<dbReference type="STRING" id="385682.SAMN05444380_10738"/>
<evidence type="ECO:0000256" key="4">
    <source>
        <dbReference type="ARBA" id="ARBA00012454"/>
    </source>
</evidence>
<evidence type="ECO:0000256" key="7">
    <source>
        <dbReference type="ARBA" id="ARBA00022679"/>
    </source>
</evidence>
<dbReference type="InParanoid" id="A0A1I1Y130"/>
<evidence type="ECO:0000256" key="8">
    <source>
        <dbReference type="ARBA" id="ARBA00022741"/>
    </source>
</evidence>
<evidence type="ECO:0000256" key="15">
    <source>
        <dbReference type="RuleBase" id="RU366026"/>
    </source>
</evidence>
<evidence type="ECO:0000256" key="9">
    <source>
        <dbReference type="ARBA" id="ARBA00022840"/>
    </source>
</evidence>
<dbReference type="PANTHER" id="PTHR12213">
    <property type="entry name" value="CORRINOID ADENOSYLTRANSFERASE"/>
    <property type="match status" value="1"/>
</dbReference>
<keyword evidence="15" id="KW-0169">Cobalamin biosynthesis</keyword>
<protein>
    <recommendedName>
        <fullName evidence="5 15">Corrinoid adenosyltransferase</fullName>
        <ecNumber evidence="4 15">2.5.1.17</ecNumber>
    </recommendedName>
    <alternativeName>
        <fullName evidence="10 15">Cob(II)alamin adenosyltransferase</fullName>
    </alternativeName>
    <alternativeName>
        <fullName evidence="12 15">Cob(II)yrinic acid a,c-diamide adenosyltransferase</fullName>
    </alternativeName>
    <alternativeName>
        <fullName evidence="11 15">Cobinamide/cobalamin adenosyltransferase</fullName>
    </alternativeName>
</protein>
<proteinExistence type="inferred from homology"/>
<dbReference type="eggNOG" id="COG2096">
    <property type="taxonomic scope" value="Bacteria"/>
</dbReference>
<dbReference type="GO" id="GO:0008817">
    <property type="term" value="F:corrinoid adenosyltransferase activity"/>
    <property type="evidence" value="ECO:0007669"/>
    <property type="project" value="UniProtKB-UniRule"/>
</dbReference>
<dbReference type="Pfam" id="PF01923">
    <property type="entry name" value="Cob_adeno_trans"/>
    <property type="match status" value="1"/>
</dbReference>
<dbReference type="InterPro" id="IPR016030">
    <property type="entry name" value="CblAdoTrfase-like"/>
</dbReference>
<keyword evidence="8 15" id="KW-0547">Nucleotide-binding</keyword>
<dbReference type="NCBIfam" id="TIGR00636">
    <property type="entry name" value="PduO_Nterm"/>
    <property type="match status" value="1"/>
</dbReference>
<evidence type="ECO:0000256" key="11">
    <source>
        <dbReference type="ARBA" id="ARBA00033334"/>
    </source>
</evidence>
<evidence type="ECO:0000256" key="3">
    <source>
        <dbReference type="ARBA" id="ARBA00007487"/>
    </source>
</evidence>
<gene>
    <name evidence="18" type="ORF">SAMN05444380_10738</name>
</gene>
<feature type="coiled-coil region" evidence="16">
    <location>
        <begin position="80"/>
        <end position="107"/>
    </location>
</feature>
<evidence type="ECO:0000256" key="5">
    <source>
        <dbReference type="ARBA" id="ARBA00020963"/>
    </source>
</evidence>
<comment type="similarity">
    <text evidence="3 15">Belongs to the Cob(I)alamin adenosyltransferase family.</text>
</comment>
<evidence type="ECO:0000256" key="16">
    <source>
        <dbReference type="SAM" id="Coils"/>
    </source>
</evidence>
<dbReference type="FunFam" id="1.20.1200.10:FF:000003">
    <property type="entry name" value="ATP:cob(I)alamin adenosyltransferase"/>
    <property type="match status" value="1"/>
</dbReference>
<dbReference type="GO" id="GO:0009236">
    <property type="term" value="P:cobalamin biosynthetic process"/>
    <property type="evidence" value="ECO:0007669"/>
    <property type="project" value="UniProtKB-UniRule"/>
</dbReference>
<dbReference type="EC" id="2.5.1.17" evidence="4 15"/>
<evidence type="ECO:0000256" key="10">
    <source>
        <dbReference type="ARBA" id="ARBA00031529"/>
    </source>
</evidence>
<comment type="catalytic activity">
    <reaction evidence="13 15">
        <text>2 cob(II)yrinate a,c diamide + reduced [electron-transfer flavoprotein] + 2 ATP = 2 adenosylcob(III)yrinate a,c-diamide + 2 triphosphate + oxidized [electron-transfer flavoprotein] + 3 H(+)</text>
        <dbReference type="Rhea" id="RHEA:11528"/>
        <dbReference type="Rhea" id="RHEA-COMP:10685"/>
        <dbReference type="Rhea" id="RHEA-COMP:10686"/>
        <dbReference type="ChEBI" id="CHEBI:15378"/>
        <dbReference type="ChEBI" id="CHEBI:18036"/>
        <dbReference type="ChEBI" id="CHEBI:30616"/>
        <dbReference type="ChEBI" id="CHEBI:57692"/>
        <dbReference type="ChEBI" id="CHEBI:58307"/>
        <dbReference type="ChEBI" id="CHEBI:58503"/>
        <dbReference type="ChEBI" id="CHEBI:58537"/>
        <dbReference type="EC" id="2.5.1.17"/>
    </reaction>
</comment>
<dbReference type="GO" id="GO:0005737">
    <property type="term" value="C:cytoplasm"/>
    <property type="evidence" value="ECO:0007669"/>
    <property type="project" value="UniProtKB-SubCell"/>
</dbReference>
<sequence length="188" mass="21481">MKKSRIYTKTGDRGKTVLIGGTMVPKHHYRLEAYGTIDELNAQIGLIRAFSNDESTNSNLERIQQELFDIGAYLATDDTVSDLRSKIKQGEAEINFLENEIDSIDQSLPPLTSFILPGGHPAVAQCHVARTVCRRAERRVVQMAEESDVAPWIIQYLNRLSDYFFVLSRYLAKCHDNEEIRWHPKLDD</sequence>
<keyword evidence="16" id="KW-0175">Coiled coil</keyword>
<name>A0A1I1Y130_9BACT</name>
<dbReference type="GO" id="GO:0005524">
    <property type="term" value="F:ATP binding"/>
    <property type="evidence" value="ECO:0007669"/>
    <property type="project" value="UniProtKB-UniRule"/>
</dbReference>
<dbReference type="UniPathway" id="UPA00148">
    <property type="reaction ID" value="UER00233"/>
</dbReference>
<keyword evidence="19" id="KW-1185">Reference proteome</keyword>
<evidence type="ECO:0000256" key="6">
    <source>
        <dbReference type="ARBA" id="ARBA00022490"/>
    </source>
</evidence>
<dbReference type="Proteomes" id="UP000181976">
    <property type="component" value="Unassembled WGS sequence"/>
</dbReference>
<reference evidence="18 19" key="1">
    <citation type="submission" date="2016-10" db="EMBL/GenBank/DDBJ databases">
        <authorList>
            <person name="de Groot N.N."/>
        </authorList>
    </citation>
    <scope>NUCLEOTIDE SEQUENCE [LARGE SCALE GENOMIC DNA]</scope>
    <source>
        <strain evidence="18 19">DSM 19012</strain>
    </source>
</reference>
<dbReference type="SUPFAM" id="SSF89028">
    <property type="entry name" value="Cobalamin adenosyltransferase-like"/>
    <property type="match status" value="1"/>
</dbReference>
<organism evidence="18 19">
    <name type="scientific">Thermophagus xiamenensis</name>
    <dbReference type="NCBI Taxonomy" id="385682"/>
    <lineage>
        <taxon>Bacteria</taxon>
        <taxon>Pseudomonadati</taxon>
        <taxon>Bacteroidota</taxon>
        <taxon>Bacteroidia</taxon>
        <taxon>Marinilabiliales</taxon>
        <taxon>Marinilabiliaceae</taxon>
        <taxon>Thermophagus</taxon>
    </lineage>
</organism>
<evidence type="ECO:0000256" key="2">
    <source>
        <dbReference type="ARBA" id="ARBA00005121"/>
    </source>
</evidence>
<dbReference type="Gene3D" id="1.20.1200.10">
    <property type="entry name" value="Cobalamin adenosyltransferase-like"/>
    <property type="match status" value="1"/>
</dbReference>
<dbReference type="InterPro" id="IPR036451">
    <property type="entry name" value="CblAdoTrfase-like_sf"/>
</dbReference>
<comment type="catalytic activity">
    <reaction evidence="14 15">
        <text>2 cob(II)alamin + reduced [electron-transfer flavoprotein] + 2 ATP = 2 adenosylcob(III)alamin + 2 triphosphate + oxidized [electron-transfer flavoprotein] + 3 H(+)</text>
        <dbReference type="Rhea" id="RHEA:28671"/>
        <dbReference type="Rhea" id="RHEA-COMP:10685"/>
        <dbReference type="Rhea" id="RHEA-COMP:10686"/>
        <dbReference type="ChEBI" id="CHEBI:15378"/>
        <dbReference type="ChEBI" id="CHEBI:16304"/>
        <dbReference type="ChEBI" id="CHEBI:18036"/>
        <dbReference type="ChEBI" id="CHEBI:18408"/>
        <dbReference type="ChEBI" id="CHEBI:30616"/>
        <dbReference type="ChEBI" id="CHEBI:57692"/>
        <dbReference type="ChEBI" id="CHEBI:58307"/>
        <dbReference type="EC" id="2.5.1.17"/>
    </reaction>
</comment>
<feature type="domain" description="Cobalamin adenosyltransferase-like" evidence="17">
    <location>
        <begin position="6"/>
        <end position="171"/>
    </location>
</feature>